<dbReference type="Pfam" id="PF00092">
    <property type="entry name" value="VWA"/>
    <property type="match status" value="1"/>
</dbReference>
<comment type="caution">
    <text evidence="2">The sequence shown here is derived from an EMBL/GenBank/DDBJ whole genome shotgun (WGS) entry which is preliminary data.</text>
</comment>
<dbReference type="PROSITE" id="PS50234">
    <property type="entry name" value="VWFA"/>
    <property type="match status" value="1"/>
</dbReference>
<organism evidence="2 3">
    <name type="scientific">Rotaria magnacalcarata</name>
    <dbReference type="NCBI Taxonomy" id="392030"/>
    <lineage>
        <taxon>Eukaryota</taxon>
        <taxon>Metazoa</taxon>
        <taxon>Spiralia</taxon>
        <taxon>Gnathifera</taxon>
        <taxon>Rotifera</taxon>
        <taxon>Eurotatoria</taxon>
        <taxon>Bdelloidea</taxon>
        <taxon>Philodinida</taxon>
        <taxon>Philodinidae</taxon>
        <taxon>Rotaria</taxon>
    </lineage>
</organism>
<reference evidence="2" key="1">
    <citation type="submission" date="2021-02" db="EMBL/GenBank/DDBJ databases">
        <authorList>
            <person name="Nowell W R."/>
        </authorList>
    </citation>
    <scope>NUCLEOTIDE SEQUENCE</scope>
</reference>
<dbReference type="Gene3D" id="3.40.50.410">
    <property type="entry name" value="von Willebrand factor, type A domain"/>
    <property type="match status" value="1"/>
</dbReference>
<dbReference type="InterPro" id="IPR036465">
    <property type="entry name" value="vWFA_dom_sf"/>
</dbReference>
<proteinExistence type="predicted"/>
<accession>A0A8S2M0X8</accession>
<evidence type="ECO:0000313" key="2">
    <source>
        <dbReference type="EMBL" id="CAF3926450.1"/>
    </source>
</evidence>
<name>A0A8S2M0X8_9BILA</name>
<protein>
    <recommendedName>
        <fullName evidence="1">VWFA domain-containing protein</fullName>
    </recommendedName>
</protein>
<dbReference type="EMBL" id="CAJOBH010002858">
    <property type="protein sequence ID" value="CAF3926450.1"/>
    <property type="molecule type" value="Genomic_DNA"/>
</dbReference>
<evidence type="ECO:0000259" key="1">
    <source>
        <dbReference type="PROSITE" id="PS50234"/>
    </source>
</evidence>
<evidence type="ECO:0000313" key="3">
    <source>
        <dbReference type="Proteomes" id="UP000681967"/>
    </source>
</evidence>
<sequence>MKTTLFDIIQDLRSGSIRIGILFYGSSATVNVLHTPANDRESIERIKNKIDQKQFRHDNAHNPSTLQAAFAEVERICITSCRNIFIPRVTVVLTSAKQPEIEKKETERFGTFLRMTVIAVGIGNQVNRTALSLVASEPFTYTISLDSFTSLVMTAKHISSLVSSVSPALHYADSPPAKYYDSNYFDWYNSIQYVVTHPKDHIVILNFETDACCNHDSEIKVYASKFDPMPTSDNSEETKSYTSEQCAIESCTTATYSQSFTTGVMSNYQCAAWKVFVAGLTCSRYRVMRFSGSRNPAGIVITDPKIVNSIAAALRASTNYAVNSNGFAWAVGTCGTGMELSAAGTICTCTNGYILKPCDVYANWGGIDGITCSPPAQSITLSFE</sequence>
<dbReference type="SUPFAM" id="SSF53300">
    <property type="entry name" value="vWA-like"/>
    <property type="match status" value="1"/>
</dbReference>
<feature type="domain" description="VWFA" evidence="1">
    <location>
        <begin position="1"/>
        <end position="165"/>
    </location>
</feature>
<gene>
    <name evidence="2" type="ORF">BYL167_LOCUS9768</name>
</gene>
<dbReference type="InterPro" id="IPR002035">
    <property type="entry name" value="VWF_A"/>
</dbReference>
<dbReference type="Proteomes" id="UP000681967">
    <property type="component" value="Unassembled WGS sequence"/>
</dbReference>
<dbReference type="AlphaFoldDB" id="A0A8S2M0X8"/>